<evidence type="ECO:0008006" key="3">
    <source>
        <dbReference type="Google" id="ProtNLM"/>
    </source>
</evidence>
<evidence type="ECO:0000313" key="1">
    <source>
        <dbReference type="EMBL" id="MDM7862056.1"/>
    </source>
</evidence>
<organism evidence="1 2">
    <name type="scientific">Alteromonas arenosi</name>
    <dbReference type="NCBI Taxonomy" id="3055817"/>
    <lineage>
        <taxon>Bacteria</taxon>
        <taxon>Pseudomonadati</taxon>
        <taxon>Pseudomonadota</taxon>
        <taxon>Gammaproteobacteria</taxon>
        <taxon>Alteromonadales</taxon>
        <taxon>Alteromonadaceae</taxon>
        <taxon>Alteromonas/Salinimonas group</taxon>
        <taxon>Alteromonas</taxon>
    </lineage>
</organism>
<name>A0ABT7T0T8_9ALTE</name>
<protein>
    <recommendedName>
        <fullName evidence="3">Flagellar biosynthesis protein FlgE</fullName>
    </recommendedName>
</protein>
<gene>
    <name evidence="1" type="ORF">QTP81_15740</name>
</gene>
<dbReference type="Proteomes" id="UP001234343">
    <property type="component" value="Unassembled WGS sequence"/>
</dbReference>
<proteinExistence type="predicted"/>
<sequence>MPIDTGYNVNSAILSGQFGLQRASEGITQASLNLAQRVAQQDVAENGPAGVLLNAAEQQIGNTRNLLPSGGDSVTTDLLSLQINARNAQASAAVVDRADETVGRIIDIFA</sequence>
<keyword evidence="2" id="KW-1185">Reference proteome</keyword>
<accession>A0ABT7T0T8</accession>
<dbReference type="EMBL" id="JAUCBP010000013">
    <property type="protein sequence ID" value="MDM7862056.1"/>
    <property type="molecule type" value="Genomic_DNA"/>
</dbReference>
<dbReference type="RefSeq" id="WP_289366808.1">
    <property type="nucleotide sequence ID" value="NZ_JAUCBP010000013.1"/>
</dbReference>
<evidence type="ECO:0000313" key="2">
    <source>
        <dbReference type="Proteomes" id="UP001234343"/>
    </source>
</evidence>
<comment type="caution">
    <text evidence="1">The sequence shown here is derived from an EMBL/GenBank/DDBJ whole genome shotgun (WGS) entry which is preliminary data.</text>
</comment>
<reference evidence="1 2" key="1">
    <citation type="submission" date="2023-06" db="EMBL/GenBank/DDBJ databases">
        <title>Alteromonas sp. ASW11-36 isolated from intertidal sand.</title>
        <authorList>
            <person name="Li Y."/>
        </authorList>
    </citation>
    <scope>NUCLEOTIDE SEQUENCE [LARGE SCALE GENOMIC DNA]</scope>
    <source>
        <strain evidence="1 2">ASW11-36</strain>
    </source>
</reference>